<dbReference type="SMART" id="SM00330">
    <property type="entry name" value="PIPKc"/>
    <property type="match status" value="1"/>
</dbReference>
<evidence type="ECO:0000256" key="4">
    <source>
        <dbReference type="ARBA" id="ARBA00022741"/>
    </source>
</evidence>
<evidence type="ECO:0000256" key="9">
    <source>
        <dbReference type="ARBA" id="ARBA00036698"/>
    </source>
</evidence>
<dbReference type="InterPro" id="IPR027483">
    <property type="entry name" value="PInositol-4-P-4/5-kinase_C_sf"/>
</dbReference>
<evidence type="ECO:0000256" key="13">
    <source>
        <dbReference type="SAM" id="MobiDB-lite"/>
    </source>
</evidence>
<dbReference type="GO" id="GO:0005524">
    <property type="term" value="F:ATP binding"/>
    <property type="evidence" value="ECO:0007669"/>
    <property type="project" value="UniProtKB-UniRule"/>
</dbReference>
<dbReference type="EC" id="2.7.1.149" evidence="11"/>
<dbReference type="Proteomes" id="UP001165289">
    <property type="component" value="Unassembled WGS sequence"/>
</dbReference>
<comment type="subcellular location">
    <subcellularLocation>
        <location evidence="1">Cytoplasm</location>
    </subcellularLocation>
</comment>
<dbReference type="InterPro" id="IPR027484">
    <property type="entry name" value="PInositol-4-P-5-kinase_N"/>
</dbReference>
<dbReference type="AlphaFoldDB" id="A0AAV7JLP6"/>
<proteinExistence type="predicted"/>
<evidence type="ECO:0000256" key="1">
    <source>
        <dbReference type="ARBA" id="ARBA00004496"/>
    </source>
</evidence>
<dbReference type="Pfam" id="PF01504">
    <property type="entry name" value="PIP5K"/>
    <property type="match status" value="1"/>
</dbReference>
<evidence type="ECO:0000259" key="14">
    <source>
        <dbReference type="PROSITE" id="PS51455"/>
    </source>
</evidence>
<evidence type="ECO:0000256" key="2">
    <source>
        <dbReference type="ARBA" id="ARBA00022490"/>
    </source>
</evidence>
<evidence type="ECO:0000256" key="11">
    <source>
        <dbReference type="ARBA" id="ARBA00039039"/>
    </source>
</evidence>
<keyword evidence="6 12" id="KW-0067">ATP-binding</keyword>
<comment type="catalytic activity">
    <reaction evidence="9">
        <text>a 1,2-diacyl-sn-glycero-3-phospho-(1D-myo-inositol-5-phosphate) + ATP = a 1,2-diacyl-sn-glycero-3-phospho-(1D-myo-inositol-4,5-bisphosphate) + ADP + H(+)</text>
        <dbReference type="Rhea" id="RHEA:12280"/>
        <dbReference type="ChEBI" id="CHEBI:15378"/>
        <dbReference type="ChEBI" id="CHEBI:30616"/>
        <dbReference type="ChEBI" id="CHEBI:57795"/>
        <dbReference type="ChEBI" id="CHEBI:58456"/>
        <dbReference type="ChEBI" id="CHEBI:456216"/>
        <dbReference type="EC" id="2.7.1.149"/>
    </reaction>
    <physiologicalReaction direction="left-to-right" evidence="9">
        <dbReference type="Rhea" id="RHEA:12281"/>
    </physiologicalReaction>
</comment>
<comment type="catalytic activity">
    <reaction evidence="8">
        <text>1,2-dihexadecanoyl-sn-glycero-3-phospho-(1D-myo-inositol-5-phosphate) + ATP = 1,2-dihexadecanoyl-sn-glycero-3-phospho-(1D-myo-inositol-4,5-bisphosphate) + ADP + H(+)</text>
        <dbReference type="Rhea" id="RHEA:55992"/>
        <dbReference type="ChEBI" id="CHEBI:15378"/>
        <dbReference type="ChEBI" id="CHEBI:30616"/>
        <dbReference type="ChEBI" id="CHEBI:83423"/>
        <dbReference type="ChEBI" id="CHEBI:84968"/>
        <dbReference type="ChEBI" id="CHEBI:456216"/>
    </reaction>
    <physiologicalReaction direction="left-to-right" evidence="8">
        <dbReference type="Rhea" id="RHEA:55993"/>
    </physiologicalReaction>
</comment>
<keyword evidence="2" id="KW-0963">Cytoplasm</keyword>
<protein>
    <recommendedName>
        <fullName evidence="11">1-phosphatidylinositol-5-phosphate 4-kinase</fullName>
        <ecNumber evidence="11">2.7.1.149</ecNumber>
    </recommendedName>
</protein>
<evidence type="ECO:0000313" key="16">
    <source>
        <dbReference type="Proteomes" id="UP001165289"/>
    </source>
</evidence>
<name>A0AAV7JLP6_9METZ</name>
<dbReference type="Gene3D" id="3.30.810.10">
    <property type="entry name" value="2-Layer Sandwich"/>
    <property type="match status" value="2"/>
</dbReference>
<comment type="catalytic activity">
    <reaction evidence="10">
        <text>1,2-dihexadecanoyl-sn-glycero-3-phospho-(1D-myo-inositol-5-phosphate) + GTP = 1,2-dihexadecanoyl-sn-glycero-3-phospho-(1D-myo-inositol-4,5-bisphosphate) + GDP + H(+)</text>
        <dbReference type="Rhea" id="RHEA:55964"/>
        <dbReference type="ChEBI" id="CHEBI:15378"/>
        <dbReference type="ChEBI" id="CHEBI:37565"/>
        <dbReference type="ChEBI" id="CHEBI:58189"/>
        <dbReference type="ChEBI" id="CHEBI:83423"/>
        <dbReference type="ChEBI" id="CHEBI:84968"/>
    </reaction>
    <physiologicalReaction direction="left-to-right" evidence="10">
        <dbReference type="Rhea" id="RHEA:55965"/>
    </physiologicalReaction>
</comment>
<dbReference type="PANTHER" id="PTHR23086">
    <property type="entry name" value="PHOSPHATIDYLINOSITOL-4-PHOSPHATE 5-KINASE"/>
    <property type="match status" value="1"/>
</dbReference>
<evidence type="ECO:0000256" key="12">
    <source>
        <dbReference type="PROSITE-ProRule" id="PRU00781"/>
    </source>
</evidence>
<evidence type="ECO:0000256" key="7">
    <source>
        <dbReference type="ARBA" id="ARBA00023098"/>
    </source>
</evidence>
<keyword evidence="7" id="KW-0443">Lipid metabolism</keyword>
<evidence type="ECO:0000256" key="10">
    <source>
        <dbReference type="ARBA" id="ARBA00036950"/>
    </source>
</evidence>
<evidence type="ECO:0000313" key="15">
    <source>
        <dbReference type="EMBL" id="KAI6649686.1"/>
    </source>
</evidence>
<sequence>MATSSRFSKGKGHRVYYPKKRVYRTNDPFISVFTWGITYSCTQLMTVQQPPMLLDQDFRAFSKIQIENKYYNKENLPGHFKFKEYCPLVFRNIRERFGVDEIEYMNTLTSLPPVPLTSPGRSGANFYRTHDGRFILKSHTSDEIALVHQILPNYHLHIVACECKTLLPHYLGMYRITVDNRESYWLVMRNIFSVQLATHRKYDLKGSTVDRVASPKERLKTNPTLKDLDFLSDYDKLNVSKEAKVYLLSTLKEDVNFLASQNLMDYSMLIGVHDCLQDPELDEEVLPLDVVEDNSSGDDGLGPEANPPVPGTEASFLPSQLPSTAEEPDVTPATNLKPKPFIADNSKDAEVAENEGFWPVVDKSIDVYCLPYVPDISTLKLIETSPEPVTKSIPSNDPIATTPGDYDVIPKESASLQQPTAELYFMGLVDILTNYGTKKKTAHAAKTVKHKTSTQISTVNSEQYARRFIEFIDKCITVTDV</sequence>
<dbReference type="GO" id="GO:0016308">
    <property type="term" value="F:1-phosphatidylinositol-4-phosphate 5-kinase activity"/>
    <property type="evidence" value="ECO:0007669"/>
    <property type="project" value="TreeGrafter"/>
</dbReference>
<dbReference type="InterPro" id="IPR002498">
    <property type="entry name" value="PInositol-4-P-4/5-kinase_core"/>
</dbReference>
<dbReference type="CDD" id="cd17305">
    <property type="entry name" value="PIPKc_PIP5KII"/>
    <property type="match status" value="1"/>
</dbReference>
<dbReference type="PROSITE" id="PS51455">
    <property type="entry name" value="PIPK"/>
    <property type="match status" value="1"/>
</dbReference>
<organism evidence="15 16">
    <name type="scientific">Oopsacas minuta</name>
    <dbReference type="NCBI Taxonomy" id="111878"/>
    <lineage>
        <taxon>Eukaryota</taxon>
        <taxon>Metazoa</taxon>
        <taxon>Porifera</taxon>
        <taxon>Hexactinellida</taxon>
        <taxon>Hexasterophora</taxon>
        <taxon>Lyssacinosida</taxon>
        <taxon>Leucopsacidae</taxon>
        <taxon>Oopsacas</taxon>
    </lineage>
</organism>
<dbReference type="InterPro" id="IPR023610">
    <property type="entry name" value="PInositol-4/5-P-5/4-kinase"/>
</dbReference>
<evidence type="ECO:0000256" key="6">
    <source>
        <dbReference type="ARBA" id="ARBA00022840"/>
    </source>
</evidence>
<accession>A0AAV7JLP6</accession>
<feature type="domain" description="PIPK" evidence="14">
    <location>
        <begin position="25"/>
        <end position="476"/>
    </location>
</feature>
<evidence type="ECO:0000256" key="8">
    <source>
        <dbReference type="ARBA" id="ARBA00036478"/>
    </source>
</evidence>
<gene>
    <name evidence="15" type="ORF">LOD99_6476</name>
</gene>
<keyword evidence="16" id="KW-1185">Reference proteome</keyword>
<dbReference type="GO" id="GO:0005737">
    <property type="term" value="C:cytoplasm"/>
    <property type="evidence" value="ECO:0007669"/>
    <property type="project" value="UniProtKB-SubCell"/>
</dbReference>
<dbReference type="FunFam" id="3.30.800.10:FF:000002">
    <property type="entry name" value="Phosphatidylinositol 5-phosphate 4-kinase type-2 beta"/>
    <property type="match status" value="1"/>
</dbReference>
<dbReference type="Gene3D" id="3.30.800.10">
    <property type="entry name" value="Phosphatidylinositol Phosphate Kinase II Beta"/>
    <property type="match status" value="1"/>
</dbReference>
<evidence type="ECO:0000256" key="5">
    <source>
        <dbReference type="ARBA" id="ARBA00022777"/>
    </source>
</evidence>
<dbReference type="GO" id="GO:0046854">
    <property type="term" value="P:phosphatidylinositol phosphate biosynthetic process"/>
    <property type="evidence" value="ECO:0007669"/>
    <property type="project" value="TreeGrafter"/>
</dbReference>
<keyword evidence="5 12" id="KW-0418">Kinase</keyword>
<reference evidence="15 16" key="1">
    <citation type="journal article" date="2023" name="BMC Biol.">
        <title>The compact genome of the sponge Oopsacas minuta (Hexactinellida) is lacking key metazoan core genes.</title>
        <authorList>
            <person name="Santini S."/>
            <person name="Schenkelaars Q."/>
            <person name="Jourda C."/>
            <person name="Duchesne M."/>
            <person name="Belahbib H."/>
            <person name="Rocher C."/>
            <person name="Selva M."/>
            <person name="Riesgo A."/>
            <person name="Vervoort M."/>
            <person name="Leys S.P."/>
            <person name="Kodjabachian L."/>
            <person name="Le Bivic A."/>
            <person name="Borchiellini C."/>
            <person name="Claverie J.M."/>
            <person name="Renard E."/>
        </authorList>
    </citation>
    <scope>NUCLEOTIDE SEQUENCE [LARGE SCALE GENOMIC DNA]</scope>
    <source>
        <strain evidence="15">SPO-2</strain>
    </source>
</reference>
<evidence type="ECO:0000256" key="3">
    <source>
        <dbReference type="ARBA" id="ARBA00022679"/>
    </source>
</evidence>
<comment type="caution">
    <text evidence="15">The sequence shown here is derived from an EMBL/GenBank/DDBJ whole genome shotgun (WGS) entry which is preliminary data.</text>
</comment>
<keyword evidence="4 12" id="KW-0547">Nucleotide-binding</keyword>
<dbReference type="GO" id="GO:0016309">
    <property type="term" value="F:1-phosphatidylinositol-5-phosphate 4-kinase activity"/>
    <property type="evidence" value="ECO:0007669"/>
    <property type="project" value="UniProtKB-EC"/>
</dbReference>
<dbReference type="GO" id="GO:0005886">
    <property type="term" value="C:plasma membrane"/>
    <property type="evidence" value="ECO:0007669"/>
    <property type="project" value="TreeGrafter"/>
</dbReference>
<dbReference type="SUPFAM" id="SSF56104">
    <property type="entry name" value="SAICAR synthase-like"/>
    <property type="match status" value="1"/>
</dbReference>
<dbReference type="PANTHER" id="PTHR23086:SF8">
    <property type="entry name" value="PHOSPHATIDYLINOSITOL 5-PHOSPHATE 4-KINASE, ISOFORM A"/>
    <property type="match status" value="1"/>
</dbReference>
<dbReference type="EMBL" id="JAKMXF010000318">
    <property type="protein sequence ID" value="KAI6649686.1"/>
    <property type="molecule type" value="Genomic_DNA"/>
</dbReference>
<feature type="region of interest" description="Disordered" evidence="13">
    <location>
        <begin position="291"/>
        <end position="340"/>
    </location>
</feature>
<keyword evidence="3 12" id="KW-0808">Transferase</keyword>